<organism evidence="1 2">
    <name type="scientific">Rhodococcus maanshanensis</name>
    <dbReference type="NCBI Taxonomy" id="183556"/>
    <lineage>
        <taxon>Bacteria</taxon>
        <taxon>Bacillati</taxon>
        <taxon>Actinomycetota</taxon>
        <taxon>Actinomycetes</taxon>
        <taxon>Mycobacteriales</taxon>
        <taxon>Nocardiaceae</taxon>
        <taxon>Rhodococcus</taxon>
    </lineage>
</organism>
<dbReference type="Proteomes" id="UP000198677">
    <property type="component" value="Unassembled WGS sequence"/>
</dbReference>
<dbReference type="RefSeq" id="WP_072754429.1">
    <property type="nucleotide sequence ID" value="NZ_FOAW01000050.1"/>
</dbReference>
<accession>A0A1H7YVH2</accession>
<dbReference type="EMBL" id="FOAW01000050">
    <property type="protein sequence ID" value="SEM49963.1"/>
    <property type="molecule type" value="Genomic_DNA"/>
</dbReference>
<keyword evidence="2" id="KW-1185">Reference proteome</keyword>
<name>A0A1H7YVH2_9NOCA</name>
<proteinExistence type="predicted"/>
<protein>
    <submittedName>
        <fullName evidence="1">Uncharacterized protein</fullName>
    </submittedName>
</protein>
<evidence type="ECO:0000313" key="2">
    <source>
        <dbReference type="Proteomes" id="UP000198677"/>
    </source>
</evidence>
<evidence type="ECO:0000313" key="1">
    <source>
        <dbReference type="EMBL" id="SEM49963.1"/>
    </source>
</evidence>
<gene>
    <name evidence="1" type="ORF">SAMN05444583_1503</name>
</gene>
<sequence>MKTEQLVHGDYVAAMFSYDFVEGGFDLDEVERIRCGVFDEWTSAVARSGVFSDKEVAGVVEAWRRDPKLLLDALLRDADEVTRRRYESAWEALDRAADPLDSAVVGSASILV</sequence>
<reference evidence="2" key="1">
    <citation type="submission" date="2016-10" db="EMBL/GenBank/DDBJ databases">
        <authorList>
            <person name="Varghese N."/>
            <person name="Submissions S."/>
        </authorList>
    </citation>
    <scope>NUCLEOTIDE SEQUENCE [LARGE SCALE GENOMIC DNA]</scope>
    <source>
        <strain evidence="2">DSM 44675</strain>
    </source>
</reference>
<dbReference type="AlphaFoldDB" id="A0A1H7YVH2"/>
<dbReference type="OrthoDB" id="4554356at2"/>